<dbReference type="PROSITE" id="PS00182">
    <property type="entry name" value="GLNA_ADENYLATION"/>
    <property type="match status" value="1"/>
</dbReference>
<feature type="binding site" evidence="5">
    <location>
        <begin position="263"/>
        <end position="264"/>
    </location>
    <ligand>
        <name>L-glutamate</name>
        <dbReference type="ChEBI" id="CHEBI:29985"/>
    </ligand>
</feature>
<keyword evidence="12 15" id="KW-0436">Ligase</keyword>
<keyword evidence="11" id="KW-0963">Cytoplasm</keyword>
<keyword evidence="7" id="KW-0479">Metal-binding</keyword>
<comment type="cofactor">
    <cofactor evidence="7">
        <name>Mg(2+)</name>
        <dbReference type="ChEBI" id="CHEBI:18420"/>
    </cofactor>
    <text evidence="7">Binds 2 Mg(2+) ions per subunit.</text>
</comment>
<feature type="binding site" evidence="7">
    <location>
        <position position="268"/>
    </location>
    <ligand>
        <name>Mg(2+)</name>
        <dbReference type="ChEBI" id="CHEBI:18420"/>
        <label>1</label>
    </ligand>
</feature>
<dbReference type="InterPro" id="IPR027302">
    <property type="entry name" value="Gln_synth_N_conserv_site"/>
</dbReference>
<dbReference type="Pfam" id="PF03951">
    <property type="entry name" value="Gln-synt_N"/>
    <property type="match status" value="1"/>
</dbReference>
<keyword evidence="7" id="KW-0460">Magnesium</keyword>
<dbReference type="PANTHER" id="PTHR43407:SF2">
    <property type="entry name" value="GLUTAMINE SYNTHETASE"/>
    <property type="match status" value="1"/>
</dbReference>
<comment type="subunit">
    <text evidence="11">Oligomer of 12 subunits arranged in the form of two hexagons.</text>
</comment>
<comment type="caution">
    <text evidence="15">The sequence shown here is derived from an EMBL/GenBank/DDBJ whole genome shotgun (WGS) entry which is preliminary data.</text>
</comment>
<evidence type="ECO:0000256" key="12">
    <source>
        <dbReference type="RuleBase" id="RU004356"/>
    </source>
</evidence>
<dbReference type="GO" id="GO:0004356">
    <property type="term" value="F:glutamine synthetase activity"/>
    <property type="evidence" value="ECO:0007669"/>
    <property type="project" value="UniProtKB-EC"/>
</dbReference>
<feature type="binding site" evidence="5">
    <location>
        <position position="338"/>
    </location>
    <ligand>
        <name>L-glutamate</name>
        <dbReference type="ChEBI" id="CHEBI:29985"/>
    </ligand>
</feature>
<dbReference type="NCBIfam" id="TIGR00653">
    <property type="entry name" value="GlnA"/>
    <property type="match status" value="1"/>
</dbReference>
<dbReference type="Gene3D" id="3.30.590.10">
    <property type="entry name" value="Glutamine synthetase/guanido kinase, catalytic domain"/>
    <property type="match status" value="1"/>
</dbReference>
<comment type="catalytic activity">
    <reaction evidence="4 12">
        <text>L-glutamate + NH4(+) + ATP = L-glutamine + ADP + phosphate + H(+)</text>
        <dbReference type="Rhea" id="RHEA:16169"/>
        <dbReference type="ChEBI" id="CHEBI:15378"/>
        <dbReference type="ChEBI" id="CHEBI:28938"/>
        <dbReference type="ChEBI" id="CHEBI:29985"/>
        <dbReference type="ChEBI" id="CHEBI:30616"/>
        <dbReference type="ChEBI" id="CHEBI:43474"/>
        <dbReference type="ChEBI" id="CHEBI:58359"/>
        <dbReference type="ChEBI" id="CHEBI:456216"/>
        <dbReference type="EC" id="6.3.1.2"/>
    </reaction>
</comment>
<dbReference type="InterPro" id="IPR027303">
    <property type="entry name" value="Gln_synth_gly_rich_site"/>
</dbReference>
<dbReference type="AlphaFoldDB" id="A0AA90NS75"/>
<feature type="binding site" evidence="6">
    <location>
        <begin position="270"/>
        <end position="272"/>
    </location>
    <ligand>
        <name>ATP</name>
        <dbReference type="ChEBI" id="CHEBI:30616"/>
    </ligand>
</feature>
<evidence type="ECO:0000256" key="8">
    <source>
        <dbReference type="PIRSR" id="PIRSR604809-50"/>
    </source>
</evidence>
<dbReference type="SUPFAM" id="SSF55931">
    <property type="entry name" value="Glutamine synthetase/guanido kinase"/>
    <property type="match status" value="1"/>
</dbReference>
<dbReference type="PROSITE" id="PS51987">
    <property type="entry name" value="GS_CATALYTIC"/>
    <property type="match status" value="1"/>
</dbReference>
<dbReference type="PANTHER" id="PTHR43407">
    <property type="entry name" value="GLUTAMINE SYNTHETASE"/>
    <property type="match status" value="1"/>
</dbReference>
<dbReference type="InterPro" id="IPR004809">
    <property type="entry name" value="Gln_synth_I"/>
</dbReference>
<feature type="binding site" evidence="7">
    <location>
        <position position="211"/>
    </location>
    <ligand>
        <name>Mg(2+)</name>
        <dbReference type="ChEBI" id="CHEBI:18420"/>
        <label>1</label>
    </ligand>
</feature>
<evidence type="ECO:0000256" key="1">
    <source>
        <dbReference type="ARBA" id="ARBA00009897"/>
    </source>
</evidence>
<dbReference type="Gene3D" id="3.10.20.70">
    <property type="entry name" value="Glutamine synthetase, N-terminal domain"/>
    <property type="match status" value="1"/>
</dbReference>
<dbReference type="PROSITE" id="PS51986">
    <property type="entry name" value="GS_BETA_GRASP"/>
    <property type="match status" value="1"/>
</dbReference>
<dbReference type="GO" id="GO:0016020">
    <property type="term" value="C:membrane"/>
    <property type="evidence" value="ECO:0007669"/>
    <property type="project" value="TreeGrafter"/>
</dbReference>
<dbReference type="SUPFAM" id="SSF54368">
    <property type="entry name" value="Glutamine synthetase, N-terminal domain"/>
    <property type="match status" value="1"/>
</dbReference>
<feature type="binding site" evidence="7">
    <location>
        <position position="219"/>
    </location>
    <ligand>
        <name>Mg(2+)</name>
        <dbReference type="ChEBI" id="CHEBI:18420"/>
        <label>2</label>
    </ligand>
</feature>
<dbReference type="InterPro" id="IPR001637">
    <property type="entry name" value="Gln_synth_I_adenylation_site"/>
</dbReference>
<evidence type="ECO:0000256" key="10">
    <source>
        <dbReference type="RuleBase" id="RU000384"/>
    </source>
</evidence>
<dbReference type="Proteomes" id="UP001178148">
    <property type="component" value="Unassembled WGS sequence"/>
</dbReference>
<feature type="binding site" evidence="7">
    <location>
        <position position="356"/>
    </location>
    <ligand>
        <name>Mg(2+)</name>
        <dbReference type="ChEBI" id="CHEBI:18420"/>
        <label>1</label>
    </ligand>
</feature>
<organism evidence="15 16">
    <name type="scientific">Candidatus Endonucleibacter bathymodioli</name>
    <dbReference type="NCBI Taxonomy" id="539814"/>
    <lineage>
        <taxon>Bacteria</taxon>
        <taxon>Pseudomonadati</taxon>
        <taxon>Pseudomonadota</taxon>
        <taxon>Gammaproteobacteria</taxon>
        <taxon>Oceanospirillales</taxon>
        <taxon>Endozoicomonadaceae</taxon>
        <taxon>Candidatus Endonucleibacter</taxon>
    </lineage>
</organism>
<evidence type="ECO:0000256" key="4">
    <source>
        <dbReference type="ARBA" id="ARBA00049436"/>
    </source>
</evidence>
<evidence type="ECO:0000256" key="2">
    <source>
        <dbReference type="ARBA" id="ARBA00012937"/>
    </source>
</evidence>
<comment type="subcellular location">
    <subcellularLocation>
        <location evidence="11">Cytoplasm</location>
    </subcellularLocation>
</comment>
<dbReference type="FunFam" id="3.30.590.10:FF:000001">
    <property type="entry name" value="Glutamine synthetase"/>
    <property type="match status" value="1"/>
</dbReference>
<feature type="binding site" evidence="6">
    <location>
        <position position="206"/>
    </location>
    <ligand>
        <name>ATP</name>
        <dbReference type="ChEBI" id="CHEBI:30616"/>
    </ligand>
</feature>
<protein>
    <recommendedName>
        <fullName evidence="3 12">Glutamine synthetase</fullName>
        <ecNumber evidence="2 12">6.3.1.2</ecNumber>
    </recommendedName>
</protein>
<comment type="similarity">
    <text evidence="1 9 10">Belongs to the glutamine synthetase family.</text>
</comment>
<evidence type="ECO:0000256" key="5">
    <source>
        <dbReference type="PIRSR" id="PIRSR604809-1"/>
    </source>
</evidence>
<dbReference type="Pfam" id="PF00120">
    <property type="entry name" value="Gln-synt_C"/>
    <property type="match status" value="1"/>
</dbReference>
<dbReference type="NCBIfam" id="NF007006">
    <property type="entry name" value="PRK09469.1"/>
    <property type="match status" value="1"/>
</dbReference>
<dbReference type="GO" id="GO:0019740">
    <property type="term" value="P:nitrogen utilization"/>
    <property type="evidence" value="ECO:0007669"/>
    <property type="project" value="TreeGrafter"/>
</dbReference>
<dbReference type="GO" id="GO:0006542">
    <property type="term" value="P:glutamine biosynthetic process"/>
    <property type="evidence" value="ECO:0007669"/>
    <property type="project" value="InterPro"/>
</dbReference>
<evidence type="ECO:0000256" key="6">
    <source>
        <dbReference type="PIRSR" id="PIRSR604809-2"/>
    </source>
</evidence>
<feature type="binding site" evidence="6">
    <location>
        <position position="338"/>
    </location>
    <ligand>
        <name>ATP</name>
        <dbReference type="ChEBI" id="CHEBI:30616"/>
    </ligand>
</feature>
<dbReference type="GO" id="GO:0046872">
    <property type="term" value="F:metal ion binding"/>
    <property type="evidence" value="ECO:0007669"/>
    <property type="project" value="UniProtKB-KW"/>
</dbReference>
<evidence type="ECO:0000256" key="7">
    <source>
        <dbReference type="PIRSR" id="PIRSR604809-3"/>
    </source>
</evidence>
<feature type="binding site" evidence="7">
    <location>
        <position position="130"/>
    </location>
    <ligand>
        <name>Mg(2+)</name>
        <dbReference type="ChEBI" id="CHEBI:18420"/>
        <label>1</label>
    </ligand>
</feature>
<keyword evidence="6 12" id="KW-0547">Nucleotide-binding</keyword>
<feature type="binding site" evidence="6">
    <location>
        <position position="351"/>
    </location>
    <ligand>
        <name>ATP</name>
        <dbReference type="ChEBI" id="CHEBI:30616"/>
    </ligand>
</feature>
<gene>
    <name evidence="15" type="primary">glnA</name>
    <name evidence="15" type="ORF">QS748_03890</name>
</gene>
<dbReference type="SMART" id="SM01230">
    <property type="entry name" value="Gln-synt_C"/>
    <property type="match status" value="1"/>
</dbReference>
<reference evidence="15 16" key="1">
    <citation type="journal article" date="2023" name="bioRxiv">
        <title>An intranuclear bacterial parasite of deep-sea mussels expresses apoptosis inhibitors acquired from its host.</title>
        <authorList>
            <person name="Gonzalez Porras M.A."/>
            <person name="Assie A."/>
            <person name="Tietjen M."/>
            <person name="Violette M."/>
            <person name="Kleiner M."/>
            <person name="Gruber-Vodicka H."/>
            <person name="Dubilier N."/>
            <person name="Leisch N."/>
        </authorList>
    </citation>
    <scope>NUCLEOTIDE SEQUENCE [LARGE SCALE GENOMIC DNA]</scope>
    <source>
        <strain evidence="15">IAP13</strain>
    </source>
</reference>
<evidence type="ECO:0000313" key="15">
    <source>
        <dbReference type="EMBL" id="MDP0588365.1"/>
    </source>
</evidence>
<evidence type="ECO:0000313" key="16">
    <source>
        <dbReference type="Proteomes" id="UP001178148"/>
    </source>
</evidence>
<sequence length="467" mass="51448">MSNTTNLVKKHDIKWIDMRFTDSMGKEQHVSIPASEVNSEFFEIGKMFDGSSISGWKGINESDMVMLPDDSTAVIDPFTDEPTLNLRCDIIEPSTMQGYERDPRSVARNAEEFLKSTGIADTAFFGPEPEFFIFDDVKWNIHISGSSYEINSEEAAWSSSRQFEGGNSGHRPKIKGGYFPVPPVDSLHNIRGAMCKAMEAQGLQVEVHHHEVGTAGQCEIGVKFNTLVKKADEVQILKYSVHNVAHAYGKTATFMPKPLVGDNGSGMHVHMSLSKNGKNLFSGDGYGGLSEIALYYIGGIIKHAKALNAFTNASTNSYKRLISGFEAPVMLAYSARNRSASIRIPYVNSPKARRIEVRFPDPTANPYLAFSAMLMAGLDGIKNKLHPGDAADKDLYDLPPEEAAGIPTVAESFEEALAALERDHDFLTTGGVFTDDMINAYIEIKKEECLTISQTTHPAEFDLYYSV</sequence>
<feature type="domain" description="GS beta-grasp" evidence="13">
    <location>
        <begin position="11"/>
        <end position="95"/>
    </location>
</feature>
<keyword evidence="6 12" id="KW-0067">ATP-binding</keyword>
<evidence type="ECO:0000256" key="9">
    <source>
        <dbReference type="PROSITE-ProRule" id="PRU01330"/>
    </source>
</evidence>
<dbReference type="EC" id="6.3.1.2" evidence="2 12"/>
<dbReference type="EMBL" id="JASXSV010000004">
    <property type="protein sequence ID" value="MDP0588365.1"/>
    <property type="molecule type" value="Genomic_DNA"/>
</dbReference>
<dbReference type="PROSITE" id="PS00181">
    <property type="entry name" value="GLNA_ATP"/>
    <property type="match status" value="1"/>
</dbReference>
<feature type="binding site" evidence="5">
    <location>
        <position position="320"/>
    </location>
    <ligand>
        <name>L-glutamate</name>
        <dbReference type="ChEBI" id="CHEBI:29985"/>
    </ligand>
</feature>
<evidence type="ECO:0000259" key="13">
    <source>
        <dbReference type="PROSITE" id="PS51986"/>
    </source>
</evidence>
<evidence type="ECO:0000259" key="14">
    <source>
        <dbReference type="PROSITE" id="PS51987"/>
    </source>
</evidence>
<dbReference type="InterPro" id="IPR008146">
    <property type="entry name" value="Gln_synth_cat_dom"/>
</dbReference>
<dbReference type="InterPro" id="IPR014746">
    <property type="entry name" value="Gln_synth/guanido_kin_cat_dom"/>
</dbReference>
<keyword evidence="8" id="KW-0597">Phosphoprotein</keyword>
<dbReference type="InterPro" id="IPR036651">
    <property type="entry name" value="Gln_synt_N_sf"/>
</dbReference>
<dbReference type="PROSITE" id="PS00180">
    <property type="entry name" value="GLNA_1"/>
    <property type="match status" value="1"/>
</dbReference>
<feature type="binding site" evidence="5">
    <location>
        <position position="326"/>
    </location>
    <ligand>
        <name>L-glutamate</name>
        <dbReference type="ChEBI" id="CHEBI:29985"/>
    </ligand>
</feature>
<dbReference type="InterPro" id="IPR008147">
    <property type="entry name" value="Gln_synt_N"/>
</dbReference>
<feature type="modified residue" description="O-AMP-tyrosine" evidence="8">
    <location>
        <position position="396"/>
    </location>
</feature>
<dbReference type="FunFam" id="3.10.20.70:FF:000001">
    <property type="entry name" value="Glutamine synthetase"/>
    <property type="match status" value="1"/>
</dbReference>
<evidence type="ECO:0000256" key="3">
    <source>
        <dbReference type="ARBA" id="ARBA00021364"/>
    </source>
</evidence>
<feature type="binding site" evidence="5">
    <location>
        <position position="358"/>
    </location>
    <ligand>
        <name>L-glutamate</name>
        <dbReference type="ChEBI" id="CHEBI:29985"/>
    </ligand>
</feature>
<name>A0AA90NS75_9GAMM</name>
<feature type="domain" description="GS catalytic" evidence="14">
    <location>
        <begin position="103"/>
        <end position="467"/>
    </location>
</feature>
<dbReference type="GO" id="GO:0005737">
    <property type="term" value="C:cytoplasm"/>
    <property type="evidence" value="ECO:0007669"/>
    <property type="project" value="UniProtKB-SubCell"/>
</dbReference>
<feature type="binding site" evidence="7">
    <location>
        <position position="128"/>
    </location>
    <ligand>
        <name>Mg(2+)</name>
        <dbReference type="ChEBI" id="CHEBI:18420"/>
        <label>1</label>
    </ligand>
</feature>
<proteinExistence type="inferred from homology"/>
<accession>A0AA90NS75</accession>
<dbReference type="GO" id="GO:0005524">
    <property type="term" value="F:ATP binding"/>
    <property type="evidence" value="ECO:0007669"/>
    <property type="project" value="UniProtKB-KW"/>
</dbReference>
<keyword evidence="16" id="KW-1185">Reference proteome</keyword>
<evidence type="ECO:0000256" key="11">
    <source>
        <dbReference type="RuleBase" id="RU000387"/>
    </source>
</evidence>